<dbReference type="InterPro" id="IPR004378">
    <property type="entry name" value="F420H2_quin_Rdtase"/>
</dbReference>
<dbReference type="EMBL" id="WBMR01000010">
    <property type="protein sequence ID" value="KAB2387884.1"/>
    <property type="molecule type" value="Genomic_DNA"/>
</dbReference>
<dbReference type="PANTHER" id="PTHR39428:SF1">
    <property type="entry name" value="F420H(2)-DEPENDENT QUINONE REDUCTASE RV1261C"/>
    <property type="match status" value="1"/>
</dbReference>
<gene>
    <name evidence="3" type="ORF">F9B16_05740</name>
</gene>
<proteinExistence type="inferred from homology"/>
<organism evidence="3 4">
    <name type="scientific">Actinomadura montaniterrae</name>
    <dbReference type="NCBI Taxonomy" id="1803903"/>
    <lineage>
        <taxon>Bacteria</taxon>
        <taxon>Bacillati</taxon>
        <taxon>Actinomycetota</taxon>
        <taxon>Actinomycetes</taxon>
        <taxon>Streptosporangiales</taxon>
        <taxon>Thermomonosporaceae</taxon>
        <taxon>Actinomadura</taxon>
    </lineage>
</organism>
<evidence type="ECO:0000313" key="4">
    <source>
        <dbReference type="Proteomes" id="UP000483004"/>
    </source>
</evidence>
<comment type="catalytic activity">
    <reaction evidence="2">
        <text>oxidized coenzyme F420-(gamma-L-Glu)(n) + a quinol + H(+) = reduced coenzyme F420-(gamma-L-Glu)(n) + a quinone</text>
        <dbReference type="Rhea" id="RHEA:39663"/>
        <dbReference type="Rhea" id="RHEA-COMP:12939"/>
        <dbReference type="Rhea" id="RHEA-COMP:14378"/>
        <dbReference type="ChEBI" id="CHEBI:15378"/>
        <dbReference type="ChEBI" id="CHEBI:24646"/>
        <dbReference type="ChEBI" id="CHEBI:132124"/>
        <dbReference type="ChEBI" id="CHEBI:133980"/>
        <dbReference type="ChEBI" id="CHEBI:139511"/>
    </reaction>
</comment>
<dbReference type="Pfam" id="PF04075">
    <property type="entry name" value="F420H2_quin_red"/>
    <property type="match status" value="1"/>
</dbReference>
<dbReference type="OrthoDB" id="8225825at2"/>
<comment type="caution">
    <text evidence="3">The sequence shown here is derived from an EMBL/GenBank/DDBJ whole genome shotgun (WGS) entry which is preliminary data.</text>
</comment>
<evidence type="ECO:0000313" key="3">
    <source>
        <dbReference type="EMBL" id="KAB2387884.1"/>
    </source>
</evidence>
<dbReference type="InterPro" id="IPR012349">
    <property type="entry name" value="Split_barrel_FMN-bd"/>
</dbReference>
<dbReference type="RefSeq" id="WP_151538785.1">
    <property type="nucleotide sequence ID" value="NZ_WBMR01000010.1"/>
</dbReference>
<dbReference type="PANTHER" id="PTHR39428">
    <property type="entry name" value="F420H(2)-DEPENDENT QUINONE REDUCTASE RV1261C"/>
    <property type="match status" value="1"/>
</dbReference>
<dbReference type="GO" id="GO:0005886">
    <property type="term" value="C:plasma membrane"/>
    <property type="evidence" value="ECO:0007669"/>
    <property type="project" value="TreeGrafter"/>
</dbReference>
<dbReference type="GO" id="GO:0016491">
    <property type="term" value="F:oxidoreductase activity"/>
    <property type="evidence" value="ECO:0007669"/>
    <property type="project" value="InterPro"/>
</dbReference>
<sequence length="133" mass="15138">MLYGKEHVARYQETDGAEGHDWQGTVTLLLTTTGRRSGKEYTTPLIYQPEGDVYLVVASKGGADEPPEWYLNLEANPEVKVQVKGDRFTARARTATAEEKPAFWKKMTATWPAYDEYQEKTDREIPVVVLERV</sequence>
<dbReference type="Gene3D" id="2.30.110.10">
    <property type="entry name" value="Electron Transport, Fmn-binding Protein, Chain A"/>
    <property type="match status" value="1"/>
</dbReference>
<dbReference type="NCBIfam" id="TIGR00026">
    <property type="entry name" value="hi_GC_TIGR00026"/>
    <property type="match status" value="1"/>
</dbReference>
<dbReference type="SUPFAM" id="SSF50475">
    <property type="entry name" value="FMN-binding split barrel"/>
    <property type="match status" value="1"/>
</dbReference>
<protein>
    <submittedName>
        <fullName evidence="3">Nitroreductase family deazaflavin-dependent oxidoreductase</fullName>
    </submittedName>
</protein>
<dbReference type="Proteomes" id="UP000483004">
    <property type="component" value="Unassembled WGS sequence"/>
</dbReference>
<reference evidence="3 4" key="1">
    <citation type="submission" date="2019-09" db="EMBL/GenBank/DDBJ databases">
        <title>Actinomadura physcomitrii sp. nov., a novel actinomycete isolated from moss [Physcomitrium sphaericum (Ludw) Fuernr].</title>
        <authorList>
            <person name="Liu C."/>
            <person name="Zhuang X."/>
        </authorList>
    </citation>
    <scope>NUCLEOTIDE SEQUENCE [LARGE SCALE GENOMIC DNA]</scope>
    <source>
        <strain evidence="3 4">CYP1-1B</strain>
    </source>
</reference>
<evidence type="ECO:0000256" key="2">
    <source>
        <dbReference type="ARBA" id="ARBA00049106"/>
    </source>
</evidence>
<dbReference type="GO" id="GO:0070967">
    <property type="term" value="F:coenzyme F420 binding"/>
    <property type="evidence" value="ECO:0007669"/>
    <property type="project" value="TreeGrafter"/>
</dbReference>
<accession>A0A6L3VZ84</accession>
<keyword evidence="4" id="KW-1185">Reference proteome</keyword>
<name>A0A6L3VZ84_9ACTN</name>
<evidence type="ECO:0000256" key="1">
    <source>
        <dbReference type="ARBA" id="ARBA00008710"/>
    </source>
</evidence>
<comment type="similarity">
    <text evidence="1">Belongs to the F420H(2)-dependent quinone reductase family.</text>
</comment>
<dbReference type="AlphaFoldDB" id="A0A6L3VZ84"/>